<dbReference type="OrthoDB" id="7030601at2"/>
<protein>
    <submittedName>
        <fullName evidence="1">Uncharacterized protein</fullName>
    </submittedName>
</protein>
<proteinExistence type="predicted"/>
<evidence type="ECO:0000313" key="1">
    <source>
        <dbReference type="EMBL" id="VDN65061.1"/>
    </source>
</evidence>
<organism evidence="1">
    <name type="scientific">Ectopseudomonas oleovorans</name>
    <name type="common">Pseudomonas oleovorans</name>
    <dbReference type="NCBI Taxonomy" id="301"/>
    <lineage>
        <taxon>Bacteria</taxon>
        <taxon>Pseudomonadati</taxon>
        <taxon>Pseudomonadota</taxon>
        <taxon>Gammaproteobacteria</taxon>
        <taxon>Pseudomonadales</taxon>
        <taxon>Pseudomonadaceae</taxon>
        <taxon>Ectopseudomonas</taxon>
    </lineage>
</organism>
<accession>A0A653BA54</accession>
<reference evidence="1" key="1">
    <citation type="submission" date="2018-11" db="EMBL/GenBank/DDBJ databases">
        <authorList>
            <consortium name="Genoscope - CEA"/>
            <person name="William W."/>
        </authorList>
    </citation>
    <scope>NUCLEOTIDE SEQUENCE [LARGE SCALE GENOMIC DNA]</scope>
    <source>
        <strain evidence="1">T9AD</strain>
    </source>
</reference>
<sequence>MEITCPKCSKDTTFNVTDKVSCSHCQASFQKIKFAKKAAITAWAALAVGGYAGHKIDDFLESNRYPATLEFALIESCTKGARNISYQRLADIKFEVCACALEKAQKTFDLKRYKAEPSAFASRMWAEAPSCISN</sequence>
<dbReference type="EMBL" id="LR130779">
    <property type="protein sequence ID" value="VDN65061.1"/>
    <property type="molecule type" value="Genomic_DNA"/>
</dbReference>
<name>A0A653BA54_ECTOL</name>
<gene>
    <name evidence="1" type="ORF">POT9AD_4086</name>
</gene>
<dbReference type="AlphaFoldDB" id="A0A653BA54"/>